<proteinExistence type="inferred from homology"/>
<evidence type="ECO:0000256" key="7">
    <source>
        <dbReference type="ARBA" id="ARBA00030046"/>
    </source>
</evidence>
<dbReference type="SUPFAM" id="SSF55205">
    <property type="entry name" value="EPT/RTPC-like"/>
    <property type="match status" value="1"/>
</dbReference>
<dbReference type="InterPro" id="IPR013792">
    <property type="entry name" value="RNA3'P_cycl/enolpyr_Trfase_a/b"/>
</dbReference>
<comment type="similarity">
    <text evidence="2">Belongs to the EPSP synthase family.</text>
</comment>
<dbReference type="InterPro" id="IPR006264">
    <property type="entry name" value="EPSP_synthase"/>
</dbReference>
<dbReference type="InterPro" id="IPR001986">
    <property type="entry name" value="Enolpyruvate_Tfrase_dom"/>
</dbReference>
<evidence type="ECO:0000313" key="10">
    <source>
        <dbReference type="EMBL" id="RGY17977.1"/>
    </source>
</evidence>
<dbReference type="OrthoDB" id="9809920at2"/>
<dbReference type="RefSeq" id="WP_117775038.1">
    <property type="nucleotide sequence ID" value="NZ_QRKM01000021.1"/>
</dbReference>
<comment type="caution">
    <text evidence="10">The sequence shown here is derived from an EMBL/GenBank/DDBJ whole genome shotgun (WGS) entry which is preliminary data.</text>
</comment>
<evidence type="ECO:0000313" key="11">
    <source>
        <dbReference type="Proteomes" id="UP000286063"/>
    </source>
</evidence>
<dbReference type="GO" id="GO:0009073">
    <property type="term" value="P:aromatic amino acid family biosynthetic process"/>
    <property type="evidence" value="ECO:0007669"/>
    <property type="project" value="UniProtKB-KW"/>
</dbReference>
<evidence type="ECO:0000256" key="4">
    <source>
        <dbReference type="ARBA" id="ARBA00022605"/>
    </source>
</evidence>
<dbReference type="UniPathway" id="UPA00053">
    <property type="reaction ID" value="UER00089"/>
</dbReference>
<comment type="pathway">
    <text evidence="1">Metabolic intermediate biosynthesis; chorismate biosynthesis; chorismate from D-erythrose 4-phosphate and phosphoenolpyruvate: step 6/7.</text>
</comment>
<dbReference type="AlphaFoldDB" id="A0A413INK7"/>
<dbReference type="EC" id="2.5.1.19" evidence="3"/>
<dbReference type="PANTHER" id="PTHR21090">
    <property type="entry name" value="AROM/DEHYDROQUINATE SYNTHASE"/>
    <property type="match status" value="1"/>
</dbReference>
<dbReference type="GO" id="GO:0009423">
    <property type="term" value="P:chorismate biosynthetic process"/>
    <property type="evidence" value="ECO:0007669"/>
    <property type="project" value="UniProtKB-UniPathway"/>
</dbReference>
<evidence type="ECO:0000256" key="5">
    <source>
        <dbReference type="ARBA" id="ARBA00022679"/>
    </source>
</evidence>
<evidence type="ECO:0000256" key="8">
    <source>
        <dbReference type="ARBA" id="ARBA00044633"/>
    </source>
</evidence>
<evidence type="ECO:0000256" key="2">
    <source>
        <dbReference type="ARBA" id="ARBA00009948"/>
    </source>
</evidence>
<evidence type="ECO:0000259" key="9">
    <source>
        <dbReference type="Pfam" id="PF00275"/>
    </source>
</evidence>
<protein>
    <recommendedName>
        <fullName evidence="3">3-phosphoshikimate 1-carboxyvinyltransferase</fullName>
        <ecNumber evidence="3">2.5.1.19</ecNumber>
    </recommendedName>
    <alternativeName>
        <fullName evidence="7">5-enolpyruvylshikimate-3-phosphate synthase</fullName>
    </alternativeName>
</protein>
<keyword evidence="4" id="KW-0028">Amino-acid biosynthesis</keyword>
<dbReference type="Pfam" id="PF00275">
    <property type="entry name" value="EPSP_synthase"/>
    <property type="match status" value="2"/>
</dbReference>
<feature type="domain" description="Enolpyruvate transferase" evidence="9">
    <location>
        <begin position="63"/>
        <end position="396"/>
    </location>
</feature>
<comment type="catalytic activity">
    <reaction evidence="8">
        <text>3-phosphoshikimate + phosphoenolpyruvate = 5-O-(1-carboxyvinyl)-3-phosphoshikimate + phosphate</text>
        <dbReference type="Rhea" id="RHEA:21256"/>
        <dbReference type="ChEBI" id="CHEBI:43474"/>
        <dbReference type="ChEBI" id="CHEBI:57701"/>
        <dbReference type="ChEBI" id="CHEBI:58702"/>
        <dbReference type="ChEBI" id="CHEBI:145989"/>
        <dbReference type="EC" id="2.5.1.19"/>
    </reaction>
    <physiologicalReaction direction="left-to-right" evidence="8">
        <dbReference type="Rhea" id="RHEA:21257"/>
    </physiologicalReaction>
</comment>
<dbReference type="GO" id="GO:0008652">
    <property type="term" value="P:amino acid biosynthetic process"/>
    <property type="evidence" value="ECO:0007669"/>
    <property type="project" value="UniProtKB-KW"/>
</dbReference>
<organism evidence="10 11">
    <name type="scientific">Butyricimonas virosa</name>
    <dbReference type="NCBI Taxonomy" id="544645"/>
    <lineage>
        <taxon>Bacteria</taxon>
        <taxon>Pseudomonadati</taxon>
        <taxon>Bacteroidota</taxon>
        <taxon>Bacteroidia</taxon>
        <taxon>Bacteroidales</taxon>
        <taxon>Odoribacteraceae</taxon>
        <taxon>Butyricimonas</taxon>
    </lineage>
</organism>
<dbReference type="CDD" id="cd01556">
    <property type="entry name" value="EPSP_synthase"/>
    <property type="match status" value="1"/>
</dbReference>
<evidence type="ECO:0000256" key="6">
    <source>
        <dbReference type="ARBA" id="ARBA00023141"/>
    </source>
</evidence>
<dbReference type="Gene3D" id="3.65.10.10">
    <property type="entry name" value="Enolpyruvate transferase domain"/>
    <property type="match status" value="3"/>
</dbReference>
<dbReference type="GO" id="GO:0003866">
    <property type="term" value="F:3-phosphoshikimate 1-carboxyvinyltransferase activity"/>
    <property type="evidence" value="ECO:0007669"/>
    <property type="project" value="UniProtKB-EC"/>
</dbReference>
<evidence type="ECO:0000256" key="1">
    <source>
        <dbReference type="ARBA" id="ARBA00004811"/>
    </source>
</evidence>
<keyword evidence="5 10" id="KW-0808">Transferase</keyword>
<keyword evidence="6" id="KW-0057">Aromatic amino acid biosynthesis</keyword>
<reference evidence="10 11" key="1">
    <citation type="submission" date="2018-08" db="EMBL/GenBank/DDBJ databases">
        <title>A genome reference for cultivated species of the human gut microbiota.</title>
        <authorList>
            <person name="Zou Y."/>
            <person name="Xue W."/>
            <person name="Luo G."/>
        </authorList>
    </citation>
    <scope>NUCLEOTIDE SEQUENCE [LARGE SCALE GENOMIC DNA]</scope>
    <source>
        <strain evidence="10 11">OF02-7</strain>
    </source>
</reference>
<accession>A0A413INK7</accession>
<feature type="domain" description="Enolpyruvate transferase" evidence="9">
    <location>
        <begin position="9"/>
        <end position="60"/>
    </location>
</feature>
<dbReference type="Proteomes" id="UP000286063">
    <property type="component" value="Unassembled WGS sequence"/>
</dbReference>
<evidence type="ECO:0000256" key="3">
    <source>
        <dbReference type="ARBA" id="ARBA00012450"/>
    </source>
</evidence>
<dbReference type="PANTHER" id="PTHR21090:SF5">
    <property type="entry name" value="PENTAFUNCTIONAL AROM POLYPEPTIDE"/>
    <property type="match status" value="1"/>
</dbReference>
<dbReference type="PIRSF" id="PIRSF000505">
    <property type="entry name" value="EPSPS"/>
    <property type="match status" value="1"/>
</dbReference>
<dbReference type="EMBL" id="QSCR01000013">
    <property type="protein sequence ID" value="RGY17977.1"/>
    <property type="molecule type" value="Genomic_DNA"/>
</dbReference>
<gene>
    <name evidence="10" type="ORF">DXA50_09185</name>
</gene>
<sequence>MDKVIAWTQKKIEGTVILPASKSESNRALVLSALAGGGMPENLSDSDDTRVLAEALKQAGGLVDVGHAGTSMRFLAAYFALREGVWELTGSERMKQRPIKVLVEALWELGAKIEYLGKEGFPPLWIGNSVLKGERTISLDAAVSSQYISALMMIAPLLKGGLVIDLKGKVISADYIRMTAEMMRCFGVNTRFEGKRVLIPEGVYAPVSFRVSADWSAASFFYELLAITEEGEIFLPGLYIDSLQGDARQVDLWRQLGVTTEKVVGGVRLSANSDRVARFEADLSGMPDVALPVIVACCLSDTPFHLTGLDTLYIKECDRVMAVTREAGKLGYGLQIPARGELCWDRVRNACTTLEIDTYQDHRMAMAFAPAGVRYCGLIVRDTDVVSKSFPGFWEQYDHLVM</sequence>
<dbReference type="InterPro" id="IPR036968">
    <property type="entry name" value="Enolpyruvate_Tfrase_sf"/>
</dbReference>
<name>A0A413INK7_9BACT</name>